<dbReference type="Gene3D" id="3.40.50.200">
    <property type="entry name" value="Peptidase S8/S53 domain"/>
    <property type="match status" value="1"/>
</dbReference>
<comment type="similarity">
    <text evidence="1">Belongs to the peptidase S8 family.</text>
</comment>
<dbReference type="InterPro" id="IPR036852">
    <property type="entry name" value="Peptidase_S8/S53_dom_sf"/>
</dbReference>
<evidence type="ECO:0000313" key="4">
    <source>
        <dbReference type="Proteomes" id="UP000607653"/>
    </source>
</evidence>
<name>A0A822Y0A9_NELNU</name>
<proteinExistence type="inferred from homology"/>
<dbReference type="GO" id="GO:0006508">
    <property type="term" value="P:proteolysis"/>
    <property type="evidence" value="ECO:0007669"/>
    <property type="project" value="InterPro"/>
</dbReference>
<evidence type="ECO:0000256" key="1">
    <source>
        <dbReference type="ARBA" id="ARBA00011073"/>
    </source>
</evidence>
<organism evidence="3 4">
    <name type="scientific">Nelumbo nucifera</name>
    <name type="common">Sacred lotus</name>
    <dbReference type="NCBI Taxonomy" id="4432"/>
    <lineage>
        <taxon>Eukaryota</taxon>
        <taxon>Viridiplantae</taxon>
        <taxon>Streptophyta</taxon>
        <taxon>Embryophyta</taxon>
        <taxon>Tracheophyta</taxon>
        <taxon>Spermatophyta</taxon>
        <taxon>Magnoliopsida</taxon>
        <taxon>Proteales</taxon>
        <taxon>Nelumbonaceae</taxon>
        <taxon>Nelumbo</taxon>
    </lineage>
</organism>
<dbReference type="Proteomes" id="UP000607653">
    <property type="component" value="Unassembled WGS sequence"/>
</dbReference>
<dbReference type="AlphaFoldDB" id="A0A822Y0A9"/>
<keyword evidence="2" id="KW-0732">Signal</keyword>
<dbReference type="InterPro" id="IPR045051">
    <property type="entry name" value="SBT"/>
</dbReference>
<sequence length="89" mass="9770">MTTAYMLNNKFTPIRDDAAGSSSSSDLATPFAFGSRRHVNPERASNPGLIYDLGTADYLNYLCSLNYISSQMAVVARRSFTCPPTNRVL</sequence>
<dbReference type="EMBL" id="DUZY01000001">
    <property type="protein sequence ID" value="DAD24686.1"/>
    <property type="molecule type" value="Genomic_DNA"/>
</dbReference>
<evidence type="ECO:0000256" key="2">
    <source>
        <dbReference type="ARBA" id="ARBA00022729"/>
    </source>
</evidence>
<gene>
    <name evidence="3" type="ORF">HUJ06_026150</name>
</gene>
<accession>A0A822Y0A9</accession>
<dbReference type="PANTHER" id="PTHR10795">
    <property type="entry name" value="PROPROTEIN CONVERTASE SUBTILISIN/KEXIN"/>
    <property type="match status" value="1"/>
</dbReference>
<protein>
    <submittedName>
        <fullName evidence="3">Uncharacterized protein</fullName>
    </submittedName>
</protein>
<dbReference type="GO" id="GO:0004252">
    <property type="term" value="F:serine-type endopeptidase activity"/>
    <property type="evidence" value="ECO:0007669"/>
    <property type="project" value="InterPro"/>
</dbReference>
<keyword evidence="4" id="KW-1185">Reference proteome</keyword>
<reference evidence="3 4" key="1">
    <citation type="journal article" date="2020" name="Mol. Biol. Evol.">
        <title>Distinct Expression and Methylation Patterns for Genes with Different Fates following a Single Whole-Genome Duplication in Flowering Plants.</title>
        <authorList>
            <person name="Shi T."/>
            <person name="Rahmani R.S."/>
            <person name="Gugger P.F."/>
            <person name="Wang M."/>
            <person name="Li H."/>
            <person name="Zhang Y."/>
            <person name="Li Z."/>
            <person name="Wang Q."/>
            <person name="Van de Peer Y."/>
            <person name="Marchal K."/>
            <person name="Chen J."/>
        </authorList>
    </citation>
    <scope>NUCLEOTIDE SEQUENCE [LARGE SCALE GENOMIC DNA]</scope>
    <source>
        <tissue evidence="3">Leaf</tissue>
    </source>
</reference>
<comment type="caution">
    <text evidence="3">The sequence shown here is derived from an EMBL/GenBank/DDBJ whole genome shotgun (WGS) entry which is preliminary data.</text>
</comment>
<evidence type="ECO:0000313" key="3">
    <source>
        <dbReference type="EMBL" id="DAD24686.1"/>
    </source>
</evidence>